<evidence type="ECO:0000259" key="5">
    <source>
        <dbReference type="Pfam" id="PF08281"/>
    </source>
</evidence>
<dbReference type="EMBL" id="SNYC01000003">
    <property type="protein sequence ID" value="TDQ11292.1"/>
    <property type="molecule type" value="Genomic_DNA"/>
</dbReference>
<dbReference type="Gene3D" id="1.10.10.10">
    <property type="entry name" value="Winged helix-like DNA-binding domain superfamily/Winged helix DNA-binding domain"/>
    <property type="match status" value="1"/>
</dbReference>
<proteinExistence type="inferred from homology"/>
<evidence type="ECO:0000313" key="7">
    <source>
        <dbReference type="Proteomes" id="UP000295620"/>
    </source>
</evidence>
<evidence type="ECO:0000256" key="2">
    <source>
        <dbReference type="ARBA" id="ARBA00023015"/>
    </source>
</evidence>
<dbReference type="InterPro" id="IPR014284">
    <property type="entry name" value="RNA_pol_sigma-70_dom"/>
</dbReference>
<dbReference type="PANTHER" id="PTHR43133">
    <property type="entry name" value="RNA POLYMERASE ECF-TYPE SIGMA FACTO"/>
    <property type="match status" value="1"/>
</dbReference>
<keyword evidence="7" id="KW-1185">Reference proteome</keyword>
<gene>
    <name evidence="6" type="ORF">ATK78_0410</name>
</gene>
<dbReference type="Pfam" id="PF08281">
    <property type="entry name" value="Sigma70_r4_2"/>
    <property type="match status" value="1"/>
</dbReference>
<dbReference type="InterPro" id="IPR013325">
    <property type="entry name" value="RNA_pol_sigma_r2"/>
</dbReference>
<dbReference type="OrthoDB" id="665981at2"/>
<evidence type="ECO:0000256" key="3">
    <source>
        <dbReference type="ARBA" id="ARBA00023082"/>
    </source>
</evidence>
<dbReference type="InterPro" id="IPR013249">
    <property type="entry name" value="RNA_pol_sigma70_r4_t2"/>
</dbReference>
<reference evidence="6 7" key="1">
    <citation type="submission" date="2019-03" db="EMBL/GenBank/DDBJ databases">
        <title>Genomic Encyclopedia of Archaeal and Bacterial Type Strains, Phase II (KMG-II): from individual species to whole genera.</title>
        <authorList>
            <person name="Goeker M."/>
        </authorList>
    </citation>
    <scope>NUCLEOTIDE SEQUENCE [LARGE SCALE GENOMIC DNA]</scope>
    <source>
        <strain evidence="6 7">DSM 19035</strain>
    </source>
</reference>
<keyword evidence="4" id="KW-0804">Transcription</keyword>
<keyword evidence="3" id="KW-0731">Sigma factor</keyword>
<evidence type="ECO:0000313" key="6">
    <source>
        <dbReference type="EMBL" id="TDQ11292.1"/>
    </source>
</evidence>
<dbReference type="Proteomes" id="UP000295620">
    <property type="component" value="Unassembled WGS sequence"/>
</dbReference>
<dbReference type="InterPro" id="IPR039425">
    <property type="entry name" value="RNA_pol_sigma-70-like"/>
</dbReference>
<dbReference type="AlphaFoldDB" id="A0A4R6SZ12"/>
<accession>A0A4R6SZ12</accession>
<evidence type="ECO:0000256" key="1">
    <source>
        <dbReference type="ARBA" id="ARBA00010641"/>
    </source>
</evidence>
<comment type="similarity">
    <text evidence="1">Belongs to the sigma-70 factor family. ECF subfamily.</text>
</comment>
<dbReference type="Gene3D" id="1.10.1740.10">
    <property type="match status" value="1"/>
</dbReference>
<organism evidence="6 7">
    <name type="scientific">Pedobacter metabolipauper</name>
    <dbReference type="NCBI Taxonomy" id="425513"/>
    <lineage>
        <taxon>Bacteria</taxon>
        <taxon>Pseudomonadati</taxon>
        <taxon>Bacteroidota</taxon>
        <taxon>Sphingobacteriia</taxon>
        <taxon>Sphingobacteriales</taxon>
        <taxon>Sphingobacteriaceae</taxon>
        <taxon>Pedobacter</taxon>
    </lineage>
</organism>
<dbReference type="RefSeq" id="WP_133574374.1">
    <property type="nucleotide sequence ID" value="NZ_SNYC01000003.1"/>
</dbReference>
<name>A0A4R6SZ12_9SPHI</name>
<keyword evidence="2" id="KW-0805">Transcription regulation</keyword>
<evidence type="ECO:0000256" key="4">
    <source>
        <dbReference type="ARBA" id="ARBA00023163"/>
    </source>
</evidence>
<dbReference type="NCBIfam" id="TIGR02985">
    <property type="entry name" value="Sig70_bacteroi1"/>
    <property type="match status" value="1"/>
</dbReference>
<sequence>MTTDADLMRSISDDDERAFSELFHRYSSRIYAKSYAYIQDQEVCEQIVHDVFLTIWTNRKTLQIASFIGYLTAAARYRVYKHIAALKANPIVYKDDVADLSVQYSKNEGDTQLASYDLEQQLHAYLQILPKKCREIFVLSRIQILSNDEIAEKLGINKRTVENQLTRALKHLRISFKHLIALFIVYYL</sequence>
<dbReference type="InterPro" id="IPR036388">
    <property type="entry name" value="WH-like_DNA-bd_sf"/>
</dbReference>
<dbReference type="NCBIfam" id="TIGR02937">
    <property type="entry name" value="sigma70-ECF"/>
    <property type="match status" value="1"/>
</dbReference>
<dbReference type="SUPFAM" id="SSF88659">
    <property type="entry name" value="Sigma3 and sigma4 domains of RNA polymerase sigma factors"/>
    <property type="match status" value="1"/>
</dbReference>
<protein>
    <submittedName>
        <fullName evidence="6">RNA polymerase sigma-70 factor (ECF subfamily)</fullName>
    </submittedName>
</protein>
<dbReference type="GO" id="GO:0003677">
    <property type="term" value="F:DNA binding"/>
    <property type="evidence" value="ECO:0007669"/>
    <property type="project" value="InterPro"/>
</dbReference>
<dbReference type="InterPro" id="IPR014327">
    <property type="entry name" value="RNA_pol_sigma70_bacteroid"/>
</dbReference>
<feature type="domain" description="RNA polymerase sigma factor 70 region 4 type 2" evidence="5">
    <location>
        <begin position="120"/>
        <end position="172"/>
    </location>
</feature>
<dbReference type="InterPro" id="IPR013324">
    <property type="entry name" value="RNA_pol_sigma_r3/r4-like"/>
</dbReference>
<dbReference type="SUPFAM" id="SSF88946">
    <property type="entry name" value="Sigma2 domain of RNA polymerase sigma factors"/>
    <property type="match status" value="1"/>
</dbReference>
<dbReference type="GO" id="GO:0016987">
    <property type="term" value="F:sigma factor activity"/>
    <property type="evidence" value="ECO:0007669"/>
    <property type="project" value="UniProtKB-KW"/>
</dbReference>
<dbReference type="GO" id="GO:0006352">
    <property type="term" value="P:DNA-templated transcription initiation"/>
    <property type="evidence" value="ECO:0007669"/>
    <property type="project" value="InterPro"/>
</dbReference>
<dbReference type="PANTHER" id="PTHR43133:SF46">
    <property type="entry name" value="RNA POLYMERASE SIGMA-70 FACTOR ECF SUBFAMILY"/>
    <property type="match status" value="1"/>
</dbReference>
<comment type="caution">
    <text evidence="6">The sequence shown here is derived from an EMBL/GenBank/DDBJ whole genome shotgun (WGS) entry which is preliminary data.</text>
</comment>